<accession>A0A8J3ZW00</accession>
<reference evidence="1" key="1">
    <citation type="submission" date="2021-01" db="EMBL/GenBank/DDBJ databases">
        <title>Whole genome shotgun sequence of Virgisporangium ochraceum NBRC 16418.</title>
        <authorList>
            <person name="Komaki H."/>
            <person name="Tamura T."/>
        </authorList>
    </citation>
    <scope>NUCLEOTIDE SEQUENCE</scope>
    <source>
        <strain evidence="1">NBRC 16418</strain>
    </source>
</reference>
<dbReference type="EMBL" id="BOPH01000073">
    <property type="protein sequence ID" value="GIJ70203.1"/>
    <property type="molecule type" value="Genomic_DNA"/>
</dbReference>
<keyword evidence="2" id="KW-1185">Reference proteome</keyword>
<organism evidence="1 2">
    <name type="scientific">Virgisporangium ochraceum</name>
    <dbReference type="NCBI Taxonomy" id="65505"/>
    <lineage>
        <taxon>Bacteria</taxon>
        <taxon>Bacillati</taxon>
        <taxon>Actinomycetota</taxon>
        <taxon>Actinomycetes</taxon>
        <taxon>Micromonosporales</taxon>
        <taxon>Micromonosporaceae</taxon>
        <taxon>Virgisporangium</taxon>
    </lineage>
</organism>
<dbReference type="RefSeq" id="WP_203930108.1">
    <property type="nucleotide sequence ID" value="NZ_BOPH01000073.1"/>
</dbReference>
<dbReference type="SUPFAM" id="SSF102405">
    <property type="entry name" value="MCP/YpsA-like"/>
    <property type="match status" value="1"/>
</dbReference>
<dbReference type="AlphaFoldDB" id="A0A8J3ZW00"/>
<evidence type="ECO:0000313" key="1">
    <source>
        <dbReference type="EMBL" id="GIJ70203.1"/>
    </source>
</evidence>
<protein>
    <submittedName>
        <fullName evidence="1">Uncharacterized protein</fullName>
    </submittedName>
</protein>
<gene>
    <name evidence="1" type="ORF">Voc01_051200</name>
</gene>
<dbReference type="Gene3D" id="3.40.50.450">
    <property type="match status" value="1"/>
</dbReference>
<dbReference type="Proteomes" id="UP000635606">
    <property type="component" value="Unassembled WGS sequence"/>
</dbReference>
<sequence length="159" mass="17294">MTILGVSGHQRLPARGRDFIISEVKKILNSAERPLIGVGCLAAGADQLFARLILESGGDLRAVIPCREYEQTFSTPSERDNYLSLLGFATQVVSLTNYPCGEKAFMEAGREIVRESESLVAIWDGMPARGLGGTADVVEYARKLSLEVTVVWPAGVRRP</sequence>
<comment type="caution">
    <text evidence="1">The sequence shown here is derived from an EMBL/GenBank/DDBJ whole genome shotgun (WGS) entry which is preliminary data.</text>
</comment>
<proteinExistence type="predicted"/>
<evidence type="ECO:0000313" key="2">
    <source>
        <dbReference type="Proteomes" id="UP000635606"/>
    </source>
</evidence>
<name>A0A8J3ZW00_9ACTN</name>